<feature type="signal peptide" evidence="1">
    <location>
        <begin position="1"/>
        <end position="20"/>
    </location>
</feature>
<dbReference type="InterPro" id="IPR024618">
    <property type="entry name" value="DUF3857"/>
</dbReference>
<evidence type="ECO:0000313" key="4">
    <source>
        <dbReference type="EMBL" id="MBT1685221.1"/>
    </source>
</evidence>
<feature type="domain" description="Transglutaminase-like" evidence="2">
    <location>
        <begin position="293"/>
        <end position="372"/>
    </location>
</feature>
<evidence type="ECO:0000259" key="2">
    <source>
        <dbReference type="Pfam" id="PF01841"/>
    </source>
</evidence>
<dbReference type="Gene3D" id="2.60.40.3140">
    <property type="match status" value="1"/>
</dbReference>
<accession>A0AAP2GFL2</accession>
<sequence>MKALIFGLHLALLAPLCAVAQKSPVKFGEIPMVDMTMKIYDKDSSASAVILSDYGEAYVTVTAVNITLSFERHVRIKILKKDGFDQADVEIPLYREGSEEERITKLKATTYNLENGKVVETDLSKDGIFKEKFNRNINLQKFTFPNVKEGSVLEYSYTLVSEFFTNFPDWQFQYDVPVRWSEYWALFPEYFAFQKYMQGYLPPAIYEVKPKNSTDFRIDAHHWVMKDVPAFKDEPFITCKNDYVSKINLALSHITIPGQPVREIMGTWQKLNTNLLESEGFGKTVTGSGFLKKKAEELTTGMTDPQQKVAAIFAYVQKSLEWNGTKDIYADNLKTIFENKKGTAADINVALASMLEKIDIPVDMVLLSTRDHGFVREQYPMSSQFNYAICIVTLGDKTLLLDATDRFLPMGILPERCLNGRGLVISKTKHGWIDLKPNAKARTVINTELVLNPTGELKGKVKYTHEGYAAREFRQAYFAKGEQEYMKGFLADKAWDIESSEFQNQTEITQSVNQVHALLINEHVTVAGGMIYMNPFVVGQTKENVFKLETREYPVDFGKPEEKTYLCRLTIPDGYAVEELPKPKVMMLPNNAGRYTYSVSQTGNMVNIVSMLQINKSMFVMDEYPNLREFYNQIVAKQAEQIVLKKL</sequence>
<dbReference type="Pfam" id="PF12969">
    <property type="entry name" value="DUF3857"/>
    <property type="match status" value="1"/>
</dbReference>
<reference evidence="4 5" key="1">
    <citation type="submission" date="2021-05" db="EMBL/GenBank/DDBJ databases">
        <title>A Polyphasic approach of four new species of the genus Ohtaekwangia: Ohtaekwangia histidinii sp. nov., Ohtaekwangia cretensis sp. nov., Ohtaekwangia indiensis sp. nov., Ohtaekwangia reichenbachii sp. nov. from diverse environment.</title>
        <authorList>
            <person name="Octaviana S."/>
        </authorList>
    </citation>
    <scope>NUCLEOTIDE SEQUENCE [LARGE SCALE GENOMIC DNA]</scope>
    <source>
        <strain evidence="4 5">PWU37</strain>
    </source>
</reference>
<dbReference type="Proteomes" id="UP001319180">
    <property type="component" value="Unassembled WGS sequence"/>
</dbReference>
<dbReference type="AlphaFoldDB" id="A0AAP2GFL2"/>
<dbReference type="RefSeq" id="WP_254088475.1">
    <property type="nucleotide sequence ID" value="NZ_JAHESC010000002.1"/>
</dbReference>
<feature type="domain" description="DUF3857" evidence="3">
    <location>
        <begin position="69"/>
        <end position="231"/>
    </location>
</feature>
<comment type="caution">
    <text evidence="4">The sequence shown here is derived from an EMBL/GenBank/DDBJ whole genome shotgun (WGS) entry which is preliminary data.</text>
</comment>
<dbReference type="Gene3D" id="2.60.120.1130">
    <property type="match status" value="1"/>
</dbReference>
<proteinExistence type="predicted"/>
<keyword evidence="1" id="KW-0732">Signal</keyword>
<dbReference type="Pfam" id="PF01841">
    <property type="entry name" value="Transglut_core"/>
    <property type="match status" value="1"/>
</dbReference>
<evidence type="ECO:0000259" key="3">
    <source>
        <dbReference type="Pfam" id="PF12969"/>
    </source>
</evidence>
<protein>
    <submittedName>
        <fullName evidence="4">Transglutaminase-like domain-containing protein</fullName>
    </submittedName>
</protein>
<evidence type="ECO:0000256" key="1">
    <source>
        <dbReference type="SAM" id="SignalP"/>
    </source>
</evidence>
<dbReference type="Gene3D" id="3.10.620.30">
    <property type="match status" value="1"/>
</dbReference>
<dbReference type="EMBL" id="JAHESC010000002">
    <property type="protein sequence ID" value="MBT1685221.1"/>
    <property type="molecule type" value="Genomic_DNA"/>
</dbReference>
<organism evidence="4 5">
    <name type="scientific">Dawidia soli</name>
    <dbReference type="NCBI Taxonomy" id="2782352"/>
    <lineage>
        <taxon>Bacteria</taxon>
        <taxon>Pseudomonadati</taxon>
        <taxon>Bacteroidota</taxon>
        <taxon>Cytophagia</taxon>
        <taxon>Cytophagales</taxon>
        <taxon>Chryseotaleaceae</taxon>
        <taxon>Dawidia</taxon>
    </lineage>
</organism>
<evidence type="ECO:0000313" key="5">
    <source>
        <dbReference type="Proteomes" id="UP001319180"/>
    </source>
</evidence>
<keyword evidence="5" id="KW-1185">Reference proteome</keyword>
<dbReference type="InterPro" id="IPR002931">
    <property type="entry name" value="Transglutaminase-like"/>
</dbReference>
<gene>
    <name evidence="4" type="ORF">KK078_01575</name>
</gene>
<feature type="chain" id="PRO_5042907539" evidence="1">
    <location>
        <begin position="21"/>
        <end position="647"/>
    </location>
</feature>
<name>A0AAP2GFL2_9BACT</name>